<reference evidence="3" key="1">
    <citation type="submission" date="2020-08" db="EMBL/GenBank/DDBJ databases">
        <title>Genome public.</title>
        <authorList>
            <person name="Liu C."/>
            <person name="Sun Q."/>
        </authorList>
    </citation>
    <scope>NUCLEOTIDE SEQUENCE</scope>
    <source>
        <strain evidence="3">N12</strain>
    </source>
</reference>
<feature type="signal peptide" evidence="1">
    <location>
        <begin position="1"/>
        <end position="18"/>
    </location>
</feature>
<dbReference type="InterPro" id="IPR025665">
    <property type="entry name" value="Beta-barrel_OMP_2"/>
</dbReference>
<evidence type="ECO:0000256" key="1">
    <source>
        <dbReference type="SAM" id="SignalP"/>
    </source>
</evidence>
<dbReference type="AlphaFoldDB" id="A0A926ILI8"/>
<dbReference type="RefSeq" id="WP_262436105.1">
    <property type="nucleotide sequence ID" value="NZ_JACRTF010000001.1"/>
</dbReference>
<dbReference type="Pfam" id="PF13620">
    <property type="entry name" value="CarboxypepD_reg"/>
    <property type="match status" value="1"/>
</dbReference>
<keyword evidence="4" id="KW-1185">Reference proteome</keyword>
<evidence type="ECO:0000313" key="3">
    <source>
        <dbReference type="EMBL" id="MBC8595032.1"/>
    </source>
</evidence>
<dbReference type="Pfam" id="PF13568">
    <property type="entry name" value="OMP_b-brl_2"/>
    <property type="match status" value="1"/>
</dbReference>
<dbReference type="EMBL" id="JACRTF010000001">
    <property type="protein sequence ID" value="MBC8595032.1"/>
    <property type="molecule type" value="Genomic_DNA"/>
</dbReference>
<keyword evidence="1" id="KW-0732">Signal</keyword>
<sequence length="288" mass="32754">MRKRRLFAYILMVCCCLADVIAQTQKVIGQIIDEDYNPVQNATVKVKGTNLTTTTDKDGNYVLEEVPLILDTLEAEKGRRKNRGIEVPMKIKMRTQVMDRFSWFIKAGIGTSQFIGADYTMFSEENPEGNLTYYGGAGIDIRLGRHWSFQTAVILSYTKLLDRGYDYNTSSYYKRKISHDPLSLEFPLLFALKFKIANRTNLVFDLGPYVSLGISGEQKYYVYDSSYKNDVLHTVDLYGRRFTGGGIAGVGVEIRDHYLIGTSFKIGATCMDHGESYMTFSFELGYKF</sequence>
<dbReference type="InterPro" id="IPR008969">
    <property type="entry name" value="CarboxyPept-like_regulatory"/>
</dbReference>
<proteinExistence type="predicted"/>
<accession>A0A926ILI8</accession>
<dbReference type="Proteomes" id="UP000651085">
    <property type="component" value="Unassembled WGS sequence"/>
</dbReference>
<evidence type="ECO:0000259" key="2">
    <source>
        <dbReference type="Pfam" id="PF13568"/>
    </source>
</evidence>
<evidence type="ECO:0000313" key="4">
    <source>
        <dbReference type="Proteomes" id="UP000651085"/>
    </source>
</evidence>
<organism evidence="3 4">
    <name type="scientific">Jilunia laotingensis</name>
    <dbReference type="NCBI Taxonomy" id="2763675"/>
    <lineage>
        <taxon>Bacteria</taxon>
        <taxon>Pseudomonadati</taxon>
        <taxon>Bacteroidota</taxon>
        <taxon>Bacteroidia</taxon>
        <taxon>Bacteroidales</taxon>
        <taxon>Bacteroidaceae</taxon>
        <taxon>Jilunia</taxon>
    </lineage>
</organism>
<feature type="chain" id="PRO_5038469206" evidence="1">
    <location>
        <begin position="19"/>
        <end position="288"/>
    </location>
</feature>
<gene>
    <name evidence="3" type="ORF">H8744_17625</name>
</gene>
<dbReference type="Gene3D" id="2.60.40.1120">
    <property type="entry name" value="Carboxypeptidase-like, regulatory domain"/>
    <property type="match status" value="1"/>
</dbReference>
<feature type="domain" description="Outer membrane protein beta-barrel" evidence="2">
    <location>
        <begin position="100"/>
        <end position="264"/>
    </location>
</feature>
<dbReference type="SUPFAM" id="SSF49464">
    <property type="entry name" value="Carboxypeptidase regulatory domain-like"/>
    <property type="match status" value="1"/>
</dbReference>
<name>A0A926ILI8_9BACT</name>
<protein>
    <submittedName>
        <fullName evidence="3">Outer membrane beta-barrel protein</fullName>
    </submittedName>
</protein>
<comment type="caution">
    <text evidence="3">The sequence shown here is derived from an EMBL/GenBank/DDBJ whole genome shotgun (WGS) entry which is preliminary data.</text>
</comment>